<sequence>MTKQKKKRLWILIAAGVLLVGAAVAAVVLLLPGQAQPKRTLVDISAYDAGSSPMYTVQGGLTENLAPLPRYGLTGVPEGYTQIRNSAQTANRFSVTYQDAFLSQEENRVQLSQQTAGEGVTVPFLDQVQTVDFGDIQVLYSAGTGFSSAAWIYGDTLFQLTADPIPLSLEETLAFVNLVDYSAAAEPEVRSLEFVEGGVILLGSGTTHLPWMVGGNPQLPGQIEYYSFPQAPEGYIETQPIGSVISPLDNFPADHPAVAGITDGPEEERMEAYQNEEGEVLTLTNRMVGTGNDYIFSTVNDVYLGSSNPDGSSVEGGESRIQTVTVNGMEGRLYSGADASQLVLLGDYLFLEFTYQGSISPEEFLALAALVER</sequence>
<reference evidence="1" key="2">
    <citation type="journal article" date="2021" name="PeerJ">
        <title>Extensive microbial diversity within the chicken gut microbiome revealed by metagenomics and culture.</title>
        <authorList>
            <person name="Gilroy R."/>
            <person name="Ravi A."/>
            <person name="Getino M."/>
            <person name="Pursley I."/>
            <person name="Horton D.L."/>
            <person name="Alikhan N.F."/>
            <person name="Baker D."/>
            <person name="Gharbi K."/>
            <person name="Hall N."/>
            <person name="Watson M."/>
            <person name="Adriaenssens E.M."/>
            <person name="Foster-Nyarko E."/>
            <person name="Jarju S."/>
            <person name="Secka A."/>
            <person name="Antonio M."/>
            <person name="Oren A."/>
            <person name="Chaudhuri R.R."/>
            <person name="La Ragione R."/>
            <person name="Hildebrand F."/>
            <person name="Pallen M.J."/>
        </authorList>
    </citation>
    <scope>NUCLEOTIDE SEQUENCE</scope>
    <source>
        <strain evidence="1">4509</strain>
    </source>
</reference>
<dbReference type="Proteomes" id="UP000824082">
    <property type="component" value="Unassembled WGS sequence"/>
</dbReference>
<accession>A0A9D1LI27</accession>
<dbReference type="AlphaFoldDB" id="A0A9D1LI27"/>
<organism evidence="1 2">
    <name type="scientific">Candidatus Egerieicola faecale</name>
    <dbReference type="NCBI Taxonomy" id="2840774"/>
    <lineage>
        <taxon>Bacteria</taxon>
        <taxon>Bacillati</taxon>
        <taxon>Bacillota</taxon>
        <taxon>Clostridia</taxon>
        <taxon>Eubacteriales</taxon>
        <taxon>Oscillospiraceae</taxon>
        <taxon>Oscillospiraceae incertae sedis</taxon>
        <taxon>Candidatus Egerieicola</taxon>
    </lineage>
</organism>
<proteinExistence type="predicted"/>
<reference evidence="1" key="1">
    <citation type="submission" date="2020-10" db="EMBL/GenBank/DDBJ databases">
        <authorList>
            <person name="Gilroy R."/>
        </authorList>
    </citation>
    <scope>NUCLEOTIDE SEQUENCE</scope>
    <source>
        <strain evidence="1">4509</strain>
    </source>
</reference>
<gene>
    <name evidence="1" type="ORF">IAD19_02720</name>
</gene>
<protein>
    <recommendedName>
        <fullName evidence="3">DUF4367 domain-containing protein</fullName>
    </recommendedName>
</protein>
<evidence type="ECO:0008006" key="3">
    <source>
        <dbReference type="Google" id="ProtNLM"/>
    </source>
</evidence>
<evidence type="ECO:0000313" key="2">
    <source>
        <dbReference type="Proteomes" id="UP000824082"/>
    </source>
</evidence>
<comment type="caution">
    <text evidence="1">The sequence shown here is derived from an EMBL/GenBank/DDBJ whole genome shotgun (WGS) entry which is preliminary data.</text>
</comment>
<name>A0A9D1LI27_9FIRM</name>
<evidence type="ECO:0000313" key="1">
    <source>
        <dbReference type="EMBL" id="HIU41443.1"/>
    </source>
</evidence>
<dbReference type="EMBL" id="DVMX01000050">
    <property type="protein sequence ID" value="HIU41443.1"/>
    <property type="molecule type" value="Genomic_DNA"/>
</dbReference>